<accession>A0A8H6RWZ0</accession>
<comment type="caution">
    <text evidence="2">The sequence shown here is derived from an EMBL/GenBank/DDBJ whole genome shotgun (WGS) entry which is preliminary data.</text>
</comment>
<feature type="region of interest" description="Disordered" evidence="1">
    <location>
        <begin position="63"/>
        <end position="84"/>
    </location>
</feature>
<dbReference type="EMBL" id="JACAZE010000035">
    <property type="protein sequence ID" value="KAF7288412.1"/>
    <property type="molecule type" value="Genomic_DNA"/>
</dbReference>
<feature type="region of interest" description="Disordered" evidence="1">
    <location>
        <begin position="335"/>
        <end position="446"/>
    </location>
</feature>
<reference evidence="2" key="1">
    <citation type="submission" date="2020-05" db="EMBL/GenBank/DDBJ databases">
        <title>Mycena genomes resolve the evolution of fungal bioluminescence.</title>
        <authorList>
            <person name="Tsai I.J."/>
        </authorList>
    </citation>
    <scope>NUCLEOTIDE SEQUENCE</scope>
    <source>
        <strain evidence="2">110903Hualien_Pintung</strain>
    </source>
</reference>
<protein>
    <submittedName>
        <fullName evidence="2">Uncharacterized protein</fullName>
    </submittedName>
</protein>
<dbReference type="AlphaFoldDB" id="A0A8H6RWZ0"/>
<organism evidence="2 3">
    <name type="scientific">Mycena chlorophos</name>
    <name type="common">Agaric fungus</name>
    <name type="synonym">Agaricus chlorophos</name>
    <dbReference type="NCBI Taxonomy" id="658473"/>
    <lineage>
        <taxon>Eukaryota</taxon>
        <taxon>Fungi</taxon>
        <taxon>Dikarya</taxon>
        <taxon>Basidiomycota</taxon>
        <taxon>Agaricomycotina</taxon>
        <taxon>Agaricomycetes</taxon>
        <taxon>Agaricomycetidae</taxon>
        <taxon>Agaricales</taxon>
        <taxon>Marasmiineae</taxon>
        <taxon>Mycenaceae</taxon>
        <taxon>Mycena</taxon>
    </lineage>
</organism>
<gene>
    <name evidence="2" type="ORF">HMN09_01393700</name>
</gene>
<name>A0A8H6RWZ0_MYCCL</name>
<proteinExistence type="predicted"/>
<feature type="compositionally biased region" description="Basic and acidic residues" evidence="1">
    <location>
        <begin position="375"/>
        <end position="387"/>
    </location>
</feature>
<feature type="region of interest" description="Disordered" evidence="1">
    <location>
        <begin position="163"/>
        <end position="189"/>
    </location>
</feature>
<feature type="compositionally biased region" description="Gly residues" evidence="1">
    <location>
        <begin position="407"/>
        <end position="441"/>
    </location>
</feature>
<keyword evidence="3" id="KW-1185">Reference proteome</keyword>
<feature type="compositionally biased region" description="Gly residues" evidence="1">
    <location>
        <begin position="66"/>
        <end position="75"/>
    </location>
</feature>
<feature type="compositionally biased region" description="Acidic residues" evidence="1">
    <location>
        <begin position="177"/>
        <end position="189"/>
    </location>
</feature>
<dbReference type="OrthoDB" id="435402at2759"/>
<feature type="compositionally biased region" description="Basic and acidic residues" evidence="1">
    <location>
        <begin position="346"/>
        <end position="367"/>
    </location>
</feature>
<sequence length="643" mass="68097">MAAVQVDTHRYPPFPPVPAGVTIIPFADFTGFGPRIVRDGETFERDGLGIPTVVLAERSKSADVSAGGGAGGGTGKKSKKKKAKAKAIAQPNAAPWYELWGTYGDHPRYHDPFHSSMSPAARLVVATEEFESHYGIKNLQSVLPDVYHVFRILKIFIGAQDPKEGQKLGKGSAPADADIDEHMSDDDDFDGADDGVPYTVPPAEDTTVPVPSVVDAEAEAAEDDDKPVDPLVLKAQRFTDDPEHGVKVFLSSYFHDQGFIYNAKRTTAAPHLLHHFLHFLSRTSVIAKSDLVKALDVVQRARVDLPGTKTLSGALPDKVGVHVLDLGLAEGGARIDVPDEDAEGGGAREKYSKAAGEEDGKEDGSKAEEEDGDAETGRPAKRARTEAEETVVPETREADVQMESTEGGWGSSGGGGGGWGDKSGDGGWGVDSSGGGGGGWGDDAATTAATNANAGFVHEPPPTLESVLGPLASPSTVEEIRKALRPGFAERSMRRLTGASLPNTGADPDALPLATLTFAPWLDWKPTTNPTGSNANADLEARHNAPTLVRPSPSPSKAAHDMEHDDITVLVSLEAGEAVKPYVGMGVWGTWVRVERVEDEKVQPAGGEVLVGEGEGGKVVQGMEGKWYIEDVMMVIPSYWANE</sequence>
<evidence type="ECO:0000313" key="2">
    <source>
        <dbReference type="EMBL" id="KAF7288412.1"/>
    </source>
</evidence>
<evidence type="ECO:0000313" key="3">
    <source>
        <dbReference type="Proteomes" id="UP000613580"/>
    </source>
</evidence>
<dbReference type="Proteomes" id="UP000613580">
    <property type="component" value="Unassembled WGS sequence"/>
</dbReference>
<evidence type="ECO:0000256" key="1">
    <source>
        <dbReference type="SAM" id="MobiDB-lite"/>
    </source>
</evidence>